<proteinExistence type="predicted"/>
<feature type="transmembrane region" description="Helical" evidence="1">
    <location>
        <begin position="240"/>
        <end position="257"/>
    </location>
</feature>
<feature type="domain" description="DUF1648" evidence="2">
    <location>
        <begin position="132"/>
        <end position="176"/>
    </location>
</feature>
<name>A0A218P2T6_THECE</name>
<dbReference type="InterPro" id="IPR025962">
    <property type="entry name" value="SdpI/YhfL"/>
</dbReference>
<evidence type="ECO:0000259" key="2">
    <source>
        <dbReference type="Pfam" id="PF07853"/>
    </source>
</evidence>
<dbReference type="AlphaFoldDB" id="A0A218P2T6"/>
<feature type="transmembrane region" description="Helical" evidence="1">
    <location>
        <begin position="6"/>
        <end position="24"/>
    </location>
</feature>
<evidence type="ECO:0000256" key="1">
    <source>
        <dbReference type="SAM" id="Phobius"/>
    </source>
</evidence>
<evidence type="ECO:0000313" key="4">
    <source>
        <dbReference type="Proteomes" id="UP000197156"/>
    </source>
</evidence>
<reference evidence="3 4" key="1">
    <citation type="submission" date="2016-03" db="EMBL/GenBank/DDBJ databases">
        <title>Complete genome sequence of Thermococcus celer.</title>
        <authorList>
            <person name="Oger P.M."/>
        </authorList>
    </citation>
    <scope>NUCLEOTIDE SEQUENCE [LARGE SCALE GENOMIC DNA]</scope>
    <source>
        <strain evidence="3 4">Vu 13</strain>
    </source>
</reference>
<keyword evidence="1" id="KW-0812">Transmembrane</keyword>
<dbReference type="OrthoDB" id="102247at2157"/>
<evidence type="ECO:0000313" key="3">
    <source>
        <dbReference type="EMBL" id="ASI99244.1"/>
    </source>
</evidence>
<accession>A0A218P2T6</accession>
<sequence length="267" mass="29502">MDLKEYEILVSLFLLFSSFLVLAFRERRNPLIGFRVGYTYHSERVWKKVNTFSGIANALVSLFLLGLAFLGVSLNVFVLVMTSLLLLVVFIGLTMAKGEYELEDISTEAPEKPTGEKLEGSVKPYLITQLAFLGLYFLLVVILWGEIPGRVATHFSTSGPDSYGGKLWGIVEVPILVWLIPFVLTFPAKDPGFFARAKFYPTSPGSWCLFTTLVSFGLTVVFISSLVYNAGMAPATIMNYATYAIIGIVILGLYLLLKDVGARPSQP</sequence>
<feature type="transmembrane region" description="Helical" evidence="1">
    <location>
        <begin position="167"/>
        <end position="186"/>
    </location>
</feature>
<feature type="transmembrane region" description="Helical" evidence="1">
    <location>
        <begin position="125"/>
        <end position="147"/>
    </location>
</feature>
<dbReference type="GeneID" id="33324401"/>
<feature type="transmembrane region" description="Helical" evidence="1">
    <location>
        <begin position="207"/>
        <end position="228"/>
    </location>
</feature>
<dbReference type="Proteomes" id="UP000197156">
    <property type="component" value="Chromosome"/>
</dbReference>
<gene>
    <name evidence="3" type="ORF">A3L02_06540</name>
</gene>
<dbReference type="Pfam" id="PF07853">
    <property type="entry name" value="DUF1648"/>
    <property type="match status" value="1"/>
</dbReference>
<dbReference type="Pfam" id="PF13630">
    <property type="entry name" value="SdpI"/>
    <property type="match status" value="1"/>
</dbReference>
<keyword evidence="1" id="KW-1133">Transmembrane helix</keyword>
<dbReference type="InterPro" id="IPR012867">
    <property type="entry name" value="DUF1648"/>
</dbReference>
<protein>
    <recommendedName>
        <fullName evidence="2">DUF1648 domain-containing protein</fullName>
    </recommendedName>
</protein>
<organism evidence="3 4">
    <name type="scientific">Thermococcus celer Vu 13 = JCM 8558</name>
    <dbReference type="NCBI Taxonomy" id="1293037"/>
    <lineage>
        <taxon>Archaea</taxon>
        <taxon>Methanobacteriati</taxon>
        <taxon>Methanobacteriota</taxon>
        <taxon>Thermococci</taxon>
        <taxon>Thermococcales</taxon>
        <taxon>Thermococcaceae</taxon>
        <taxon>Thermococcus</taxon>
    </lineage>
</organism>
<dbReference type="KEGG" id="tce:A3L02_06540"/>
<feature type="transmembrane region" description="Helical" evidence="1">
    <location>
        <begin position="45"/>
        <end position="70"/>
    </location>
</feature>
<keyword evidence="1" id="KW-0472">Membrane</keyword>
<dbReference type="RefSeq" id="WP_088863179.1">
    <property type="nucleotide sequence ID" value="NZ_CP014854.1"/>
</dbReference>
<keyword evidence="4" id="KW-1185">Reference proteome</keyword>
<feature type="transmembrane region" description="Helical" evidence="1">
    <location>
        <begin position="76"/>
        <end position="96"/>
    </location>
</feature>
<dbReference type="EMBL" id="CP014854">
    <property type="protein sequence ID" value="ASI99244.1"/>
    <property type="molecule type" value="Genomic_DNA"/>
</dbReference>